<proteinExistence type="predicted"/>
<keyword evidence="1" id="KW-1133">Transmembrane helix</keyword>
<feature type="transmembrane region" description="Helical" evidence="1">
    <location>
        <begin position="6"/>
        <end position="24"/>
    </location>
</feature>
<evidence type="ECO:0000256" key="1">
    <source>
        <dbReference type="SAM" id="Phobius"/>
    </source>
</evidence>
<keyword evidence="1" id="KW-0812">Transmembrane</keyword>
<name>A0A8S5MP47_9CAUD</name>
<keyword evidence="1" id="KW-0472">Membrane</keyword>
<evidence type="ECO:0000313" key="2">
    <source>
        <dbReference type="EMBL" id="DAD84046.1"/>
    </source>
</evidence>
<reference evidence="2" key="1">
    <citation type="journal article" date="2021" name="Proc. Natl. Acad. Sci. U.S.A.">
        <title>A Catalog of Tens of Thousands of Viruses from Human Metagenomes Reveals Hidden Associations with Chronic Diseases.</title>
        <authorList>
            <person name="Tisza M.J."/>
            <person name="Buck C.B."/>
        </authorList>
    </citation>
    <scope>NUCLEOTIDE SEQUENCE</scope>
    <source>
        <strain evidence="2">Ct0yq10</strain>
    </source>
</reference>
<accession>A0A8S5MP47</accession>
<protein>
    <submittedName>
        <fullName evidence="2">Uncharacterized protein</fullName>
    </submittedName>
</protein>
<feature type="transmembrane region" description="Helical" evidence="1">
    <location>
        <begin position="31"/>
        <end position="50"/>
    </location>
</feature>
<organism evidence="2">
    <name type="scientific">Siphoviridae sp. ct0yq10</name>
    <dbReference type="NCBI Taxonomy" id="2826270"/>
    <lineage>
        <taxon>Viruses</taxon>
        <taxon>Duplodnaviria</taxon>
        <taxon>Heunggongvirae</taxon>
        <taxon>Uroviricota</taxon>
        <taxon>Caudoviricetes</taxon>
    </lineage>
</organism>
<sequence>MCTAFFWGLIGVLVLLFMWNPHFLPLIKGGLIVYLFGVWATSVYKLWVGAYKGREFIISPIEERGYDNYCTYETTKKDKVKKMSNDIIKVNLTQASSENDLLMGYVASLKESGIIIELISENYADNWWNSLVVFTMSANDLYKIPGIIEQQIVMDIVDEKYVTDNVKEIAIIVYNDYLE</sequence>
<dbReference type="EMBL" id="BK014951">
    <property type="protein sequence ID" value="DAD84046.1"/>
    <property type="molecule type" value="Genomic_DNA"/>
</dbReference>